<accession>A0AAJ5YW41</accession>
<evidence type="ECO:0000256" key="2">
    <source>
        <dbReference type="SAM" id="Phobius"/>
    </source>
</evidence>
<sequence>MIATDVSMRDRLIFGLFLQIMLNVQLVHWQPGDHFRRDTFCDLVPMTEVCNSCLHPAPPPGELSKSREIDSTRLNQELESLALELQAGSEQVRNIWDIWHDSCQDYCESLLDKPQTAPPPASPTMNPVNFKGVSGTSSTEGITPLDIIPELDISVLKFDDNSTMSIHDKEEKIES</sequence>
<feature type="region of interest" description="Disordered" evidence="1">
    <location>
        <begin position="114"/>
        <end position="143"/>
    </location>
</feature>
<proteinExistence type="predicted"/>
<feature type="transmembrane region" description="Helical" evidence="2">
    <location>
        <begin position="12"/>
        <end position="29"/>
    </location>
</feature>
<evidence type="ECO:0000313" key="4">
    <source>
        <dbReference type="Proteomes" id="UP001217582"/>
    </source>
</evidence>
<keyword evidence="2" id="KW-0472">Membrane</keyword>
<gene>
    <name evidence="3" type="ORF">MARU1_000017</name>
</gene>
<evidence type="ECO:0000256" key="1">
    <source>
        <dbReference type="SAM" id="MobiDB-lite"/>
    </source>
</evidence>
<keyword evidence="2" id="KW-0812">Transmembrane</keyword>
<protein>
    <submittedName>
        <fullName evidence="3">Uncharacterized protein</fullName>
    </submittedName>
</protein>
<reference evidence="3 4" key="1">
    <citation type="submission" date="2023-03" db="EMBL/GenBank/DDBJ databases">
        <title>Mating type loci evolution in Malassezia.</title>
        <authorList>
            <person name="Coelho M.A."/>
        </authorList>
    </citation>
    <scope>NUCLEOTIDE SEQUENCE [LARGE SCALE GENOMIC DNA]</scope>
    <source>
        <strain evidence="3 4">CBS 13387</strain>
    </source>
</reference>
<keyword evidence="4" id="KW-1185">Reference proteome</keyword>
<dbReference type="AlphaFoldDB" id="A0AAJ5YW41"/>
<name>A0AAJ5YW41_9BASI</name>
<evidence type="ECO:0000313" key="3">
    <source>
        <dbReference type="EMBL" id="WFD14022.1"/>
    </source>
</evidence>
<organism evidence="3 4">
    <name type="scientific">Malassezia arunalokei</name>
    <dbReference type="NCBI Taxonomy" id="1514897"/>
    <lineage>
        <taxon>Eukaryota</taxon>
        <taxon>Fungi</taxon>
        <taxon>Dikarya</taxon>
        <taxon>Basidiomycota</taxon>
        <taxon>Ustilaginomycotina</taxon>
        <taxon>Malasseziomycetes</taxon>
        <taxon>Malasseziales</taxon>
        <taxon>Malasseziaceae</taxon>
        <taxon>Malassezia</taxon>
    </lineage>
</organism>
<dbReference type="EMBL" id="CP119916">
    <property type="protein sequence ID" value="WFD14022.1"/>
    <property type="molecule type" value="Genomic_DNA"/>
</dbReference>
<dbReference type="Proteomes" id="UP001217582">
    <property type="component" value="Chromosome 1"/>
</dbReference>
<keyword evidence="2" id="KW-1133">Transmembrane helix</keyword>